<organism evidence="1 2">
    <name type="scientific">Coniosporium uncinatum</name>
    <dbReference type="NCBI Taxonomy" id="93489"/>
    <lineage>
        <taxon>Eukaryota</taxon>
        <taxon>Fungi</taxon>
        <taxon>Dikarya</taxon>
        <taxon>Ascomycota</taxon>
        <taxon>Pezizomycotina</taxon>
        <taxon>Dothideomycetes</taxon>
        <taxon>Dothideomycetes incertae sedis</taxon>
        <taxon>Coniosporium</taxon>
    </lineage>
</organism>
<feature type="non-terminal residue" evidence="1">
    <location>
        <position position="235"/>
    </location>
</feature>
<protein>
    <submittedName>
        <fullName evidence="1">Uncharacterized protein</fullName>
    </submittedName>
</protein>
<dbReference type="EMBL" id="JAWDJW010004933">
    <property type="protein sequence ID" value="KAK3070677.1"/>
    <property type="molecule type" value="Genomic_DNA"/>
</dbReference>
<accession>A0ACC3DGS7</accession>
<proteinExistence type="predicted"/>
<name>A0ACC3DGS7_9PEZI</name>
<evidence type="ECO:0000313" key="1">
    <source>
        <dbReference type="EMBL" id="KAK3070677.1"/>
    </source>
</evidence>
<keyword evidence="2" id="KW-1185">Reference proteome</keyword>
<evidence type="ECO:0000313" key="2">
    <source>
        <dbReference type="Proteomes" id="UP001186974"/>
    </source>
</evidence>
<gene>
    <name evidence="1" type="ORF">LTS18_015039</name>
</gene>
<comment type="caution">
    <text evidence="1">The sequence shown here is derived from an EMBL/GenBank/DDBJ whole genome shotgun (WGS) entry which is preliminary data.</text>
</comment>
<reference evidence="1" key="1">
    <citation type="submission" date="2024-09" db="EMBL/GenBank/DDBJ databases">
        <title>Black Yeasts Isolated from many extreme environments.</title>
        <authorList>
            <person name="Coleine C."/>
            <person name="Stajich J.E."/>
            <person name="Selbmann L."/>
        </authorList>
    </citation>
    <scope>NUCLEOTIDE SEQUENCE</scope>
    <source>
        <strain evidence="1">CCFEE 5737</strain>
    </source>
</reference>
<dbReference type="Proteomes" id="UP001186974">
    <property type="component" value="Unassembled WGS sequence"/>
</dbReference>
<sequence length="235" mass="26040">MSLDKIVTIPSGTTSGIATTLARADRIDGMKALRMDGFANVDGGTELGRRLLRRRERAWISLWTLERGVCLARGRSYTCPVTALLERCEHWLDSSVADSQDGSLVSIAAFRRDLDVLLKNVRLRCDNYRTSDVGSIVAQSIKDTIEDFYQAWANTWTPIIGEGQQRSLPPYVEVLIVHGQLSIYASVINHPTAPVEVKRFFRSAGLSSALNVMRVAIQGEDKLQSMPNNTAIMVT</sequence>